<name>A0A956RNJ5_UNCEI</name>
<comment type="cofactor">
    <cofactor evidence="1">
        <name>[4Fe-4S] cluster</name>
        <dbReference type="ChEBI" id="CHEBI:49883"/>
    </cofactor>
</comment>
<evidence type="ECO:0000256" key="3">
    <source>
        <dbReference type="ARBA" id="ARBA00023004"/>
    </source>
</evidence>
<evidence type="ECO:0000256" key="2">
    <source>
        <dbReference type="ARBA" id="ARBA00022723"/>
    </source>
</evidence>
<gene>
    <name evidence="6" type="ORF">KC729_03765</name>
</gene>
<dbReference type="PANTHER" id="PTHR32329:SF2">
    <property type="entry name" value="BIFUNCTIONAL PROTEIN [INCLUDES 2-HYDROXYACYL-COA DEHYDRATASE (N-TER) AND ITS ACTIVATOR DOMAIN (C_TERM)"/>
    <property type="match status" value="1"/>
</dbReference>
<dbReference type="CDD" id="cd24036">
    <property type="entry name" value="ASKHA_NBD_BcrAD_BadFG_HgdC_HadI"/>
    <property type="match status" value="1"/>
</dbReference>
<evidence type="ECO:0000256" key="1">
    <source>
        <dbReference type="ARBA" id="ARBA00001966"/>
    </source>
</evidence>
<keyword evidence="3" id="KW-0408">Iron</keyword>
<dbReference type="PANTHER" id="PTHR32329">
    <property type="entry name" value="BIFUNCTIONAL PROTEIN [INCLUDES 2-HYDROXYACYL-COA DEHYDRATASE (N-TER) AND ITS ACTIVATOR DOMAIN (C_TERM)-RELATED"/>
    <property type="match status" value="1"/>
</dbReference>
<evidence type="ECO:0000313" key="7">
    <source>
        <dbReference type="Proteomes" id="UP000697710"/>
    </source>
</evidence>
<dbReference type="Proteomes" id="UP000697710">
    <property type="component" value="Unassembled WGS sequence"/>
</dbReference>
<feature type="domain" description="ATPase BadF/BadG/BcrA/BcrD type" evidence="5">
    <location>
        <begin position="9"/>
        <end position="255"/>
    </location>
</feature>
<dbReference type="Gene3D" id="3.30.420.40">
    <property type="match status" value="2"/>
</dbReference>
<dbReference type="EMBL" id="JAGQHR010000066">
    <property type="protein sequence ID" value="MCA9726775.1"/>
    <property type="molecule type" value="Genomic_DNA"/>
</dbReference>
<dbReference type="NCBIfam" id="TIGR00241">
    <property type="entry name" value="CoA_E_activ"/>
    <property type="match status" value="1"/>
</dbReference>
<protein>
    <recommendedName>
        <fullName evidence="5">ATPase BadF/BadG/BcrA/BcrD type domain-containing protein</fullName>
    </recommendedName>
</protein>
<dbReference type="GO" id="GO:0051536">
    <property type="term" value="F:iron-sulfur cluster binding"/>
    <property type="evidence" value="ECO:0007669"/>
    <property type="project" value="UniProtKB-KW"/>
</dbReference>
<dbReference type="AlphaFoldDB" id="A0A956RNJ5"/>
<evidence type="ECO:0000313" key="6">
    <source>
        <dbReference type="EMBL" id="MCA9726775.1"/>
    </source>
</evidence>
<reference evidence="6" key="2">
    <citation type="journal article" date="2021" name="Microbiome">
        <title>Successional dynamics and alternative stable states in a saline activated sludge microbial community over 9 years.</title>
        <authorList>
            <person name="Wang Y."/>
            <person name="Ye J."/>
            <person name="Ju F."/>
            <person name="Liu L."/>
            <person name="Boyd J.A."/>
            <person name="Deng Y."/>
            <person name="Parks D.H."/>
            <person name="Jiang X."/>
            <person name="Yin X."/>
            <person name="Woodcroft B.J."/>
            <person name="Tyson G.W."/>
            <person name="Hugenholtz P."/>
            <person name="Polz M.F."/>
            <person name="Zhang T."/>
        </authorList>
    </citation>
    <scope>NUCLEOTIDE SEQUENCE</scope>
    <source>
        <strain evidence="6">HKST-UBA01</strain>
    </source>
</reference>
<reference evidence="6" key="1">
    <citation type="submission" date="2020-04" db="EMBL/GenBank/DDBJ databases">
        <authorList>
            <person name="Zhang T."/>
        </authorList>
    </citation>
    <scope>NUCLEOTIDE SEQUENCE</scope>
    <source>
        <strain evidence="6">HKST-UBA01</strain>
    </source>
</reference>
<dbReference type="InterPro" id="IPR043129">
    <property type="entry name" value="ATPase_NBD"/>
</dbReference>
<comment type="caution">
    <text evidence="6">The sequence shown here is derived from an EMBL/GenBank/DDBJ whole genome shotgun (WGS) entry which is preliminary data.</text>
</comment>
<keyword evidence="4" id="KW-0411">Iron-sulfur</keyword>
<accession>A0A956RNJ5</accession>
<sequence>MSGIRVVAGIDVGTECVKVIVMRDGGDIIGRSVVPTRGRFEDCAQEALAVALDEAQIRLRELTALGATGFGARCVTPATHQITETACHARGAFHHFPHPMTLVDVGGRDPNVIRVDEQGYRTESRSVRRCAIGIGTFLMFAARHLDVHPTRLEELAAGSDEPVRIGSYCSVFSGSDVLERLREGASPGQVAAGCIRSVAERVHEIGNFADPLVLTGGVLEYFPGVARSLEELSGVRPKVVPEPITAGAIGAALFAFEPATESVHSA</sequence>
<dbReference type="Pfam" id="PF01869">
    <property type="entry name" value="BcrAD_BadFG"/>
    <property type="match status" value="1"/>
</dbReference>
<proteinExistence type="predicted"/>
<organism evidence="6 7">
    <name type="scientific">Eiseniibacteriota bacterium</name>
    <dbReference type="NCBI Taxonomy" id="2212470"/>
    <lineage>
        <taxon>Bacteria</taxon>
        <taxon>Candidatus Eiseniibacteriota</taxon>
    </lineage>
</organism>
<dbReference type="SUPFAM" id="SSF53067">
    <property type="entry name" value="Actin-like ATPase domain"/>
    <property type="match status" value="1"/>
</dbReference>
<evidence type="ECO:0000256" key="4">
    <source>
        <dbReference type="ARBA" id="ARBA00023014"/>
    </source>
</evidence>
<dbReference type="InterPro" id="IPR008275">
    <property type="entry name" value="CoA_E_activase_dom"/>
</dbReference>
<dbReference type="InterPro" id="IPR051805">
    <property type="entry name" value="Dehydratase_Activator_Redct"/>
</dbReference>
<keyword evidence="2" id="KW-0479">Metal-binding</keyword>
<evidence type="ECO:0000259" key="5">
    <source>
        <dbReference type="Pfam" id="PF01869"/>
    </source>
</evidence>
<dbReference type="InterPro" id="IPR002731">
    <property type="entry name" value="ATPase_BadF"/>
</dbReference>
<dbReference type="GO" id="GO:0046872">
    <property type="term" value="F:metal ion binding"/>
    <property type="evidence" value="ECO:0007669"/>
    <property type="project" value="UniProtKB-KW"/>
</dbReference>